<keyword evidence="2 4" id="KW-0378">Hydrolase</keyword>
<accession>A0A0W0XJB1</accession>
<protein>
    <submittedName>
        <fullName evidence="4">Choloylglycine hydrolase</fullName>
        <ecNumber evidence="4">3.5.1.24</ecNumber>
    </submittedName>
</protein>
<dbReference type="CDD" id="cd00542">
    <property type="entry name" value="Ntn_PVA"/>
    <property type="match status" value="1"/>
</dbReference>
<dbReference type="InterPro" id="IPR029055">
    <property type="entry name" value="Ntn_hydrolases_N"/>
</dbReference>
<name>A0A0W0XJB1_9GAMM</name>
<comment type="caution">
    <text evidence="4">The sequence shown here is derived from an EMBL/GenBank/DDBJ whole genome shotgun (WGS) entry which is preliminary data.</text>
</comment>
<feature type="domain" description="Choloylglycine hydrolase/NAAA C-terminal" evidence="3">
    <location>
        <begin position="8"/>
        <end position="329"/>
    </location>
</feature>
<evidence type="ECO:0000313" key="4">
    <source>
        <dbReference type="EMBL" id="KTD44547.1"/>
    </source>
</evidence>
<dbReference type="PATRIC" id="fig|29423.5.peg.63"/>
<dbReference type="SUPFAM" id="SSF56235">
    <property type="entry name" value="N-terminal nucleophile aminohydrolases (Ntn hydrolases)"/>
    <property type="match status" value="1"/>
</dbReference>
<dbReference type="GO" id="GO:0045302">
    <property type="term" value="F:choloylglycine hydrolase activity"/>
    <property type="evidence" value="ECO:0007669"/>
    <property type="project" value="UniProtKB-EC"/>
</dbReference>
<dbReference type="PANTHER" id="PTHR35527">
    <property type="entry name" value="CHOLOYLGLYCINE HYDROLASE"/>
    <property type="match status" value="1"/>
</dbReference>
<proteinExistence type="inferred from homology"/>
<sequence>MTGTLFACTGLQLKAKDDSYVNGRTVEFGVPLQLSGLIVPRQYEFKGTLPDGSNTGLPYRSKYAAIGANTFKMPAIMDGINERGLSAGMFYFPGYASYATITPENQKRALAPTEFVNWVLTQFATVDEVKQAVKSVVIAPTGQPEWGGVPPFHYIVYDKSGKSLVIEPLKGELVVFDDPIGIITNSPTFDWHLTNLSNYINLSPLNAPTATVDGYQVQQFGQGSGLRGMPGDFTPPSRFIRATIFSSTAVPAQNAQEAVFDVFHILNQFDIPVGAVRAESDGKTTSEYTLATTVKDPQNLKYYYRTYADQAIKSIDLKAFDLNNQHLMTIGFSGKQTVIDVSKSAHLMLSTP</sequence>
<dbReference type="PANTHER" id="PTHR35527:SF2">
    <property type="entry name" value="HYDROLASE"/>
    <property type="match status" value="1"/>
</dbReference>
<reference evidence="4 5" key="1">
    <citation type="submission" date="2015-11" db="EMBL/GenBank/DDBJ databases">
        <title>Genomic analysis of 38 Legionella species identifies large and diverse effector repertoires.</title>
        <authorList>
            <person name="Burstein D."/>
            <person name="Amaro F."/>
            <person name="Zusman T."/>
            <person name="Lifshitz Z."/>
            <person name="Cohen O."/>
            <person name="Gilbert J.A."/>
            <person name="Pupko T."/>
            <person name="Shuman H.A."/>
            <person name="Segal G."/>
        </authorList>
    </citation>
    <scope>NUCLEOTIDE SEQUENCE [LARGE SCALE GENOMIC DNA]</scope>
    <source>
        <strain evidence="4 5">Oak Ridge-10</strain>
    </source>
</reference>
<dbReference type="EC" id="3.5.1.24" evidence="4"/>
<dbReference type="Gene3D" id="3.60.60.10">
    <property type="entry name" value="Penicillin V Acylase, Chain A"/>
    <property type="match status" value="1"/>
</dbReference>
<gene>
    <name evidence="4" type="ORF">Loak_0058</name>
</gene>
<dbReference type="EMBL" id="LNYP01000002">
    <property type="protein sequence ID" value="KTD44547.1"/>
    <property type="molecule type" value="Genomic_DNA"/>
</dbReference>
<dbReference type="Proteomes" id="UP000054858">
    <property type="component" value="Unassembled WGS sequence"/>
</dbReference>
<dbReference type="InterPro" id="IPR029132">
    <property type="entry name" value="CBAH/NAAA_C"/>
</dbReference>
<evidence type="ECO:0000259" key="3">
    <source>
        <dbReference type="Pfam" id="PF02275"/>
    </source>
</evidence>
<evidence type="ECO:0000256" key="2">
    <source>
        <dbReference type="ARBA" id="ARBA00022801"/>
    </source>
</evidence>
<comment type="similarity">
    <text evidence="1">Belongs to the peptidase C59 family.</text>
</comment>
<dbReference type="Pfam" id="PF02275">
    <property type="entry name" value="CBAH"/>
    <property type="match status" value="1"/>
</dbReference>
<organism evidence="4 5">
    <name type="scientific">Legionella oakridgensis</name>
    <dbReference type="NCBI Taxonomy" id="29423"/>
    <lineage>
        <taxon>Bacteria</taxon>
        <taxon>Pseudomonadati</taxon>
        <taxon>Pseudomonadota</taxon>
        <taxon>Gammaproteobacteria</taxon>
        <taxon>Legionellales</taxon>
        <taxon>Legionellaceae</taxon>
        <taxon>Legionella</taxon>
    </lineage>
</organism>
<evidence type="ECO:0000313" key="5">
    <source>
        <dbReference type="Proteomes" id="UP000054858"/>
    </source>
</evidence>
<dbReference type="InterPro" id="IPR052193">
    <property type="entry name" value="Peptidase_C59"/>
</dbReference>
<dbReference type="AlphaFoldDB" id="A0A0W0XJB1"/>
<evidence type="ECO:0000256" key="1">
    <source>
        <dbReference type="ARBA" id="ARBA00006625"/>
    </source>
</evidence>